<dbReference type="InterPro" id="IPR011990">
    <property type="entry name" value="TPR-like_helical_dom_sf"/>
</dbReference>
<evidence type="ECO:0000256" key="3">
    <source>
        <dbReference type="ARBA" id="ARBA00022723"/>
    </source>
</evidence>
<evidence type="ECO:0000313" key="10">
    <source>
        <dbReference type="EMBL" id="MDQ0290557.1"/>
    </source>
</evidence>
<dbReference type="RefSeq" id="WP_307262150.1">
    <property type="nucleotide sequence ID" value="NZ_JAUSVL010000001.1"/>
</dbReference>
<feature type="domain" description="Peptidase M48" evidence="9">
    <location>
        <begin position="95"/>
        <end position="215"/>
    </location>
</feature>
<dbReference type="Pfam" id="PF01435">
    <property type="entry name" value="Peptidase_M48"/>
    <property type="match status" value="1"/>
</dbReference>
<feature type="signal peptide" evidence="8">
    <location>
        <begin position="1"/>
        <end position="23"/>
    </location>
</feature>
<comment type="cofactor">
    <cofactor evidence="1">
        <name>Zn(2+)</name>
        <dbReference type="ChEBI" id="CHEBI:29105"/>
    </cofactor>
</comment>
<dbReference type="SUPFAM" id="SSF48452">
    <property type="entry name" value="TPR-like"/>
    <property type="match status" value="1"/>
</dbReference>
<reference evidence="10" key="1">
    <citation type="submission" date="2023-07" db="EMBL/GenBank/DDBJ databases">
        <title>Genomic Encyclopedia of Type Strains, Phase IV (KMG-IV): sequencing the most valuable type-strain genomes for metagenomic binning, comparative biology and taxonomic classification.</title>
        <authorList>
            <person name="Goeker M."/>
        </authorList>
    </citation>
    <scope>NUCLEOTIDE SEQUENCE</scope>
    <source>
        <strain evidence="10">DSM 24202</strain>
    </source>
</reference>
<evidence type="ECO:0000256" key="7">
    <source>
        <dbReference type="SAM" id="MobiDB-lite"/>
    </source>
</evidence>
<keyword evidence="6" id="KW-0482">Metalloprotease</keyword>
<dbReference type="GO" id="GO:0046872">
    <property type="term" value="F:metal ion binding"/>
    <property type="evidence" value="ECO:0007669"/>
    <property type="project" value="UniProtKB-KW"/>
</dbReference>
<keyword evidence="8" id="KW-0732">Signal</keyword>
<organism evidence="10 11">
    <name type="scientific">Oligosphaera ethanolica</name>
    <dbReference type="NCBI Taxonomy" id="760260"/>
    <lineage>
        <taxon>Bacteria</taxon>
        <taxon>Pseudomonadati</taxon>
        <taxon>Lentisphaerota</taxon>
        <taxon>Oligosphaeria</taxon>
        <taxon>Oligosphaerales</taxon>
        <taxon>Oligosphaeraceae</taxon>
        <taxon>Oligosphaera</taxon>
    </lineage>
</organism>
<evidence type="ECO:0000256" key="2">
    <source>
        <dbReference type="ARBA" id="ARBA00022670"/>
    </source>
</evidence>
<keyword evidence="5" id="KW-0862">Zinc</keyword>
<dbReference type="InterPro" id="IPR001915">
    <property type="entry name" value="Peptidase_M48"/>
</dbReference>
<feature type="chain" id="PRO_5042028755" evidence="8">
    <location>
        <begin position="24"/>
        <end position="576"/>
    </location>
</feature>
<accession>A0AAE3VH92</accession>
<dbReference type="Gene3D" id="1.25.40.10">
    <property type="entry name" value="Tetratricopeptide repeat domain"/>
    <property type="match status" value="1"/>
</dbReference>
<gene>
    <name evidence="10" type="ORF">J3R75_002664</name>
</gene>
<name>A0AAE3VH92_9BACT</name>
<dbReference type="EMBL" id="JAUSVL010000001">
    <property type="protein sequence ID" value="MDQ0290557.1"/>
    <property type="molecule type" value="Genomic_DNA"/>
</dbReference>
<keyword evidence="2" id="KW-0645">Protease</keyword>
<evidence type="ECO:0000259" key="9">
    <source>
        <dbReference type="Pfam" id="PF01435"/>
    </source>
</evidence>
<dbReference type="GO" id="GO:0004222">
    <property type="term" value="F:metalloendopeptidase activity"/>
    <property type="evidence" value="ECO:0007669"/>
    <property type="project" value="InterPro"/>
</dbReference>
<comment type="caution">
    <text evidence="10">The sequence shown here is derived from an EMBL/GenBank/DDBJ whole genome shotgun (WGS) entry which is preliminary data.</text>
</comment>
<dbReference type="Proteomes" id="UP001238163">
    <property type="component" value="Unassembled WGS sequence"/>
</dbReference>
<feature type="region of interest" description="Disordered" evidence="7">
    <location>
        <begin position="517"/>
        <end position="542"/>
    </location>
</feature>
<dbReference type="AlphaFoldDB" id="A0AAE3VH92"/>
<evidence type="ECO:0000256" key="5">
    <source>
        <dbReference type="ARBA" id="ARBA00022833"/>
    </source>
</evidence>
<sequence length="576" mass="60604">MGGTGVRIAVRALAAGCLCLALAGVAREAQPGPRAADLLRLHGGMAADSPPARRAAAVFARIYAVADRSPGLPPLAEDVLTLLEGPGSPLVLALPDDRIAVNRAAVALCVEGVSEAVGDTRLAFLLGHELGHLTHGHFRDLRQARTAAAHGAADAVAVLLDGTDAALAFADGNGLDAERRRALALRHCQAKEIAADQAGLMHAALAGYQVWRLIEGPGGEDFFDFWMSALGRPVGDGRHPDARTRATALLAGLRDMQEAMATFDAGLRLASMGQTELALAFFSAFHRSFPSRAAATNIGACHLALGCRLLPGDNPLRRHAGTVMWDSGESQRQALAPIAEMPAGDIPEAAAAHFRQSAAWFARAAAADQAYAPAKANEALALACLGPAFRERAVQTAREAIRLDPSLAAWLGSLPGTTVPPSPAALPPATSDVGMPDWSGLTVCATACLDSLPANCGTDLLRDQTAALRLRQWGAFERVFWWGNTECRVVSRNGIGLVVVVDDRVVLRSVLLAQSGPDPGQNKGSAIAGNAPGESMRTEAELEFRRHGDRGGLWQASRLVEVWECQPPPEPPEQER</sequence>
<keyword evidence="4" id="KW-0378">Hydrolase</keyword>
<evidence type="ECO:0000256" key="4">
    <source>
        <dbReference type="ARBA" id="ARBA00022801"/>
    </source>
</evidence>
<evidence type="ECO:0000313" key="11">
    <source>
        <dbReference type="Proteomes" id="UP001238163"/>
    </source>
</evidence>
<protein>
    <submittedName>
        <fullName evidence="10">Tetratricopeptide (TPR) repeat protein</fullName>
    </submittedName>
</protein>
<evidence type="ECO:0000256" key="1">
    <source>
        <dbReference type="ARBA" id="ARBA00001947"/>
    </source>
</evidence>
<keyword evidence="11" id="KW-1185">Reference proteome</keyword>
<proteinExistence type="predicted"/>
<keyword evidence="3" id="KW-0479">Metal-binding</keyword>
<evidence type="ECO:0000256" key="8">
    <source>
        <dbReference type="SAM" id="SignalP"/>
    </source>
</evidence>
<dbReference type="GO" id="GO:0006508">
    <property type="term" value="P:proteolysis"/>
    <property type="evidence" value="ECO:0007669"/>
    <property type="project" value="UniProtKB-KW"/>
</dbReference>
<evidence type="ECO:0000256" key="6">
    <source>
        <dbReference type="ARBA" id="ARBA00023049"/>
    </source>
</evidence>